<dbReference type="InterPro" id="IPR033131">
    <property type="entry name" value="Pectinesterase_Asp_AS"/>
</dbReference>
<comment type="caution">
    <text evidence="12">The sequence shown here is derived from an EMBL/GenBank/DDBJ whole genome shotgun (WGS) entry which is preliminary data.</text>
</comment>
<dbReference type="EC" id="3.1.1.11" evidence="4 10"/>
<feature type="active site" evidence="9">
    <location>
        <position position="221"/>
    </location>
</feature>
<dbReference type="PROSITE" id="PS00503">
    <property type="entry name" value="PECTINESTERASE_2"/>
    <property type="match status" value="1"/>
</dbReference>
<name>A0ABQ9B5H3_9ROSI</name>
<evidence type="ECO:0000256" key="10">
    <source>
        <dbReference type="RuleBase" id="RU000589"/>
    </source>
</evidence>
<evidence type="ECO:0000256" key="7">
    <source>
        <dbReference type="ARBA" id="ARBA00023085"/>
    </source>
</evidence>
<keyword evidence="5" id="KW-0964">Secreted</keyword>
<evidence type="ECO:0000256" key="2">
    <source>
        <dbReference type="ARBA" id="ARBA00005184"/>
    </source>
</evidence>
<protein>
    <recommendedName>
        <fullName evidence="4 10">Pectinesterase</fullName>
        <ecNumber evidence="4 10">3.1.1.11</ecNumber>
    </recommendedName>
</protein>
<evidence type="ECO:0000313" key="12">
    <source>
        <dbReference type="EMBL" id="KAJ6375244.1"/>
    </source>
</evidence>
<evidence type="ECO:0000256" key="9">
    <source>
        <dbReference type="PROSITE-ProRule" id="PRU10040"/>
    </source>
</evidence>
<feature type="chain" id="PRO_5044962344" description="Pectinesterase" evidence="10">
    <location>
        <begin position="23"/>
        <end position="341"/>
    </location>
</feature>
<dbReference type="InterPro" id="IPR012334">
    <property type="entry name" value="Pectin_lyas_fold"/>
</dbReference>
<dbReference type="EMBL" id="JAPFFI010000010">
    <property type="protein sequence ID" value="KAJ6375244.1"/>
    <property type="molecule type" value="Genomic_DNA"/>
</dbReference>
<comment type="catalytic activity">
    <reaction evidence="8 10">
        <text>[(1-&gt;4)-alpha-D-galacturonosyl methyl ester](n) + n H2O = [(1-&gt;4)-alpha-D-galacturonosyl](n) + n methanol + n H(+)</text>
        <dbReference type="Rhea" id="RHEA:22380"/>
        <dbReference type="Rhea" id="RHEA-COMP:14570"/>
        <dbReference type="Rhea" id="RHEA-COMP:14573"/>
        <dbReference type="ChEBI" id="CHEBI:15377"/>
        <dbReference type="ChEBI" id="CHEBI:15378"/>
        <dbReference type="ChEBI" id="CHEBI:17790"/>
        <dbReference type="ChEBI" id="CHEBI:140522"/>
        <dbReference type="ChEBI" id="CHEBI:140523"/>
        <dbReference type="EC" id="3.1.1.11"/>
    </reaction>
</comment>
<keyword evidence="13" id="KW-1185">Reference proteome</keyword>
<reference evidence="12" key="2">
    <citation type="journal article" date="2023" name="Int. J. Mol. Sci.">
        <title>De Novo Assembly and Annotation of 11 Diverse Shrub Willow (Salix) Genomes Reveals Novel Gene Organization in Sex-Linked Regions.</title>
        <authorList>
            <person name="Hyden B."/>
            <person name="Feng K."/>
            <person name="Yates T.B."/>
            <person name="Jawdy S."/>
            <person name="Cereghino C."/>
            <person name="Smart L.B."/>
            <person name="Muchero W."/>
        </authorList>
    </citation>
    <scope>NUCLEOTIDE SEQUENCE</scope>
    <source>
        <tissue evidence="12">Shoot tip</tissue>
    </source>
</reference>
<dbReference type="SUPFAM" id="SSF51126">
    <property type="entry name" value="Pectin lyase-like"/>
    <property type="match status" value="1"/>
</dbReference>
<evidence type="ECO:0000256" key="8">
    <source>
        <dbReference type="ARBA" id="ARBA00047928"/>
    </source>
</evidence>
<evidence type="ECO:0000256" key="5">
    <source>
        <dbReference type="ARBA" id="ARBA00022512"/>
    </source>
</evidence>
<dbReference type="Proteomes" id="UP001141253">
    <property type="component" value="Chromosome 12"/>
</dbReference>
<dbReference type="PANTHER" id="PTHR31321">
    <property type="entry name" value="ACYL-COA THIOESTER HYDROLASE YBHC-RELATED"/>
    <property type="match status" value="1"/>
</dbReference>
<feature type="domain" description="Pectinesterase catalytic" evidence="11">
    <location>
        <begin position="69"/>
        <end position="268"/>
    </location>
</feature>
<evidence type="ECO:0000256" key="1">
    <source>
        <dbReference type="ARBA" id="ARBA00004191"/>
    </source>
</evidence>
<reference evidence="12" key="1">
    <citation type="submission" date="2022-10" db="EMBL/GenBank/DDBJ databases">
        <authorList>
            <person name="Hyden B.L."/>
            <person name="Feng K."/>
            <person name="Yates T."/>
            <person name="Jawdy S."/>
            <person name="Smart L.B."/>
            <person name="Muchero W."/>
        </authorList>
    </citation>
    <scope>NUCLEOTIDE SEQUENCE</scope>
    <source>
        <tissue evidence="12">Shoot tip</tissue>
    </source>
</reference>
<dbReference type="Pfam" id="PF01095">
    <property type="entry name" value="Pectinesterase"/>
    <property type="match status" value="1"/>
</dbReference>
<evidence type="ECO:0000259" key="11">
    <source>
        <dbReference type="Pfam" id="PF01095"/>
    </source>
</evidence>
<dbReference type="InterPro" id="IPR011050">
    <property type="entry name" value="Pectin_lyase_fold/virulence"/>
</dbReference>
<dbReference type="PANTHER" id="PTHR31321:SF87">
    <property type="entry name" value="PECTINESTERASE 63-RELATED"/>
    <property type="match status" value="1"/>
</dbReference>
<dbReference type="InterPro" id="IPR000070">
    <property type="entry name" value="Pectinesterase_cat"/>
</dbReference>
<keyword evidence="7 10" id="KW-0063">Aspartyl esterase</keyword>
<organism evidence="12 13">
    <name type="scientific">Salix suchowensis</name>
    <dbReference type="NCBI Taxonomy" id="1278906"/>
    <lineage>
        <taxon>Eukaryota</taxon>
        <taxon>Viridiplantae</taxon>
        <taxon>Streptophyta</taxon>
        <taxon>Embryophyta</taxon>
        <taxon>Tracheophyta</taxon>
        <taxon>Spermatophyta</taxon>
        <taxon>Magnoliopsida</taxon>
        <taxon>eudicotyledons</taxon>
        <taxon>Gunneridae</taxon>
        <taxon>Pentapetalae</taxon>
        <taxon>rosids</taxon>
        <taxon>fabids</taxon>
        <taxon>Malpighiales</taxon>
        <taxon>Salicaceae</taxon>
        <taxon>Saliceae</taxon>
        <taxon>Salix</taxon>
    </lineage>
</organism>
<comment type="subcellular location">
    <subcellularLocation>
        <location evidence="1">Secreted</location>
        <location evidence="1">Cell wall</location>
    </subcellularLocation>
</comment>
<keyword evidence="10" id="KW-0732">Signal</keyword>
<feature type="signal peptide" evidence="10">
    <location>
        <begin position="1"/>
        <end position="22"/>
    </location>
</feature>
<evidence type="ECO:0000256" key="4">
    <source>
        <dbReference type="ARBA" id="ARBA00013229"/>
    </source>
</evidence>
<keyword evidence="5" id="KW-0134">Cell wall</keyword>
<gene>
    <name evidence="12" type="ORF">OIU77_000261</name>
</gene>
<accession>A0ABQ9B5H3</accession>
<evidence type="ECO:0000256" key="3">
    <source>
        <dbReference type="ARBA" id="ARBA00008891"/>
    </source>
</evidence>
<proteinExistence type="inferred from homology"/>
<dbReference type="Gene3D" id="2.160.20.10">
    <property type="entry name" value="Single-stranded right-handed beta-helix, Pectin lyase-like"/>
    <property type="match status" value="1"/>
</dbReference>
<evidence type="ECO:0000256" key="6">
    <source>
        <dbReference type="ARBA" id="ARBA00022801"/>
    </source>
</evidence>
<comment type="similarity">
    <text evidence="3">Belongs to the pectinesterase family.</text>
</comment>
<sequence>MGTIKATCIAAAAVLLLVSATASSNDTSPIPGDPSSLKPWFRANVKPYRHRKGTLDPALEAAEAKPRTIKVRQDGSGDYRTLADAVESIPMGNTQRVIVDIAAGVYIEKIKIEKDKPFITFKGSASNMPTLTFAGTARVYGTVYSATLQVYSAYFVASNIIIKNSAPRPGGRLKEEQAVALRIGGDKAAFYNCRLIGFQDTLCDDMGRHFFKNCYIEGTVDFIFGSGKSLYLATKINVLADQGLAVITAQARHKEDDTGFSFVHCKMSSVVDPAGWSDNLHPERDRTVSFGEYKCKGPGSNPSGRVKFSKQLTPQQVKPLISLAYIEGSTWLLPPPKYIGS</sequence>
<keyword evidence="6 10" id="KW-0378">Hydrolase</keyword>
<comment type="pathway">
    <text evidence="2 10">Glycan metabolism; pectin degradation; 2-dehydro-3-deoxy-D-gluconate from pectin: step 1/5.</text>
</comment>
<evidence type="ECO:0000313" key="13">
    <source>
        <dbReference type="Proteomes" id="UP001141253"/>
    </source>
</evidence>